<keyword evidence="10" id="KW-1185">Reference proteome</keyword>
<comment type="similarity">
    <text evidence="1 4 7">Belongs to the tRNA pseudouridine synthase TruA family.</text>
</comment>
<gene>
    <name evidence="4 9" type="primary">truA</name>
    <name evidence="9" type="ORF">MBCUR_12360</name>
</gene>
<evidence type="ECO:0000313" key="10">
    <source>
        <dbReference type="Proteomes" id="UP000077245"/>
    </source>
</evidence>
<protein>
    <recommendedName>
        <fullName evidence="4">tRNA pseudouridine synthase A</fullName>
        <ecNumber evidence="4">5.4.99.12</ecNumber>
    </recommendedName>
    <alternativeName>
        <fullName evidence="4">tRNA pseudouridine(38-40) synthase</fullName>
    </alternativeName>
    <alternativeName>
        <fullName evidence="4">tRNA pseudouridylate synthase I</fullName>
    </alternativeName>
    <alternativeName>
        <fullName evidence="4">tRNA-uridine isomerase I</fullName>
    </alternativeName>
</protein>
<proteinExistence type="inferred from homology"/>
<dbReference type="Pfam" id="PF01416">
    <property type="entry name" value="PseudoU_synth_1"/>
    <property type="match status" value="1"/>
</dbReference>
<evidence type="ECO:0000256" key="4">
    <source>
        <dbReference type="HAMAP-Rule" id="MF_00171"/>
    </source>
</evidence>
<dbReference type="RefSeq" id="WP_067091632.1">
    <property type="nucleotide sequence ID" value="NZ_LWMV01000177.1"/>
</dbReference>
<dbReference type="SUPFAM" id="SSF55120">
    <property type="entry name" value="Pseudouridine synthase"/>
    <property type="match status" value="1"/>
</dbReference>
<dbReference type="STRING" id="49547.MBCUR_12360"/>
<evidence type="ECO:0000256" key="5">
    <source>
        <dbReference type="PIRSR" id="PIRSR001430-1"/>
    </source>
</evidence>
<comment type="function">
    <text evidence="4">Formation of pseudouridine at positions 38, 39 and 40 in the anticodon stem and loop of transfer RNAs.</text>
</comment>
<dbReference type="InterPro" id="IPR001406">
    <property type="entry name" value="PsdUridine_synth_TruA"/>
</dbReference>
<evidence type="ECO:0000256" key="7">
    <source>
        <dbReference type="RuleBase" id="RU003792"/>
    </source>
</evidence>
<dbReference type="InterPro" id="IPR020095">
    <property type="entry name" value="PsdUridine_synth_TruA_C"/>
</dbReference>
<dbReference type="Gene3D" id="3.30.70.660">
    <property type="entry name" value="Pseudouridine synthase I, catalytic domain, C-terminal subdomain"/>
    <property type="match status" value="1"/>
</dbReference>
<evidence type="ECO:0000256" key="6">
    <source>
        <dbReference type="PIRSR" id="PIRSR001430-2"/>
    </source>
</evidence>
<feature type="domain" description="Pseudouridine synthase I TruA alpha/beta" evidence="8">
    <location>
        <begin position="133"/>
        <end position="227"/>
    </location>
</feature>
<dbReference type="GO" id="GO:0003723">
    <property type="term" value="F:RNA binding"/>
    <property type="evidence" value="ECO:0007669"/>
    <property type="project" value="InterPro"/>
</dbReference>
<comment type="caution">
    <text evidence="4">Lacks conserved residue(s) required for the propagation of feature annotation.</text>
</comment>
<evidence type="ECO:0000256" key="3">
    <source>
        <dbReference type="ARBA" id="ARBA00023235"/>
    </source>
</evidence>
<feature type="binding site" evidence="4 6">
    <location>
        <position position="109"/>
    </location>
    <ligand>
        <name>substrate</name>
    </ligand>
</feature>
<sequence length="270" mass="31915">MRNTALKIAYIGDEFYGLQRQPDNPTIEGELIRVLKKLKIIDKMEIARIRLGGRTDRGVHSLGNVISVFTEWDIHINQINHQLHDDIVIIAKAPVRFAFKPRYAQQRHYRYYFPKNTLNRINLNSINQLPSIFEGTHDFTNFTKKNPKTPVRTIDKIVINTENSFYVDIYGESFLWNMVRKMMRVFLDVGLNNMDLKEVKSLFNPEISYNIKPLPPESLILMDIKYDKIKFQYDDYALEMFKRRLSERVMNYENKINMTKNIVGAFDKII</sequence>
<evidence type="ECO:0000259" key="8">
    <source>
        <dbReference type="Pfam" id="PF01416"/>
    </source>
</evidence>
<dbReference type="NCBIfam" id="TIGR00071">
    <property type="entry name" value="hisT_truA"/>
    <property type="match status" value="1"/>
</dbReference>
<keyword evidence="2 4" id="KW-0819">tRNA processing</keyword>
<evidence type="ECO:0000256" key="1">
    <source>
        <dbReference type="ARBA" id="ARBA00009375"/>
    </source>
</evidence>
<dbReference type="GO" id="GO:0160147">
    <property type="term" value="F:tRNA pseudouridine(38-40) synthase activity"/>
    <property type="evidence" value="ECO:0007669"/>
    <property type="project" value="UniProtKB-EC"/>
</dbReference>
<dbReference type="Gene3D" id="3.30.70.580">
    <property type="entry name" value="Pseudouridine synthase I, catalytic domain, N-terminal subdomain"/>
    <property type="match status" value="1"/>
</dbReference>
<dbReference type="PATRIC" id="fig|49547.3.peg.1328"/>
<evidence type="ECO:0000313" key="9">
    <source>
        <dbReference type="EMBL" id="KZX11971.1"/>
    </source>
</evidence>
<dbReference type="PANTHER" id="PTHR11142">
    <property type="entry name" value="PSEUDOURIDYLATE SYNTHASE"/>
    <property type="match status" value="1"/>
</dbReference>
<feature type="active site" description="Nucleophile" evidence="4 5">
    <location>
        <position position="56"/>
    </location>
</feature>
<evidence type="ECO:0000256" key="2">
    <source>
        <dbReference type="ARBA" id="ARBA00022694"/>
    </source>
</evidence>
<dbReference type="InterPro" id="IPR020094">
    <property type="entry name" value="TruA/RsuA/RluB/E/F_N"/>
</dbReference>
<dbReference type="OrthoDB" id="25720at2157"/>
<name>A0A166AFN8_9EURY</name>
<dbReference type="Proteomes" id="UP000077245">
    <property type="component" value="Unassembled WGS sequence"/>
</dbReference>
<comment type="catalytic activity">
    <reaction evidence="4 7">
        <text>uridine(38/39/40) in tRNA = pseudouridine(38/39/40) in tRNA</text>
        <dbReference type="Rhea" id="RHEA:22376"/>
        <dbReference type="Rhea" id="RHEA-COMP:10085"/>
        <dbReference type="Rhea" id="RHEA-COMP:10087"/>
        <dbReference type="ChEBI" id="CHEBI:65314"/>
        <dbReference type="ChEBI" id="CHEBI:65315"/>
        <dbReference type="EC" id="5.4.99.12"/>
    </reaction>
</comment>
<dbReference type="PIRSF" id="PIRSF001430">
    <property type="entry name" value="tRNA_psdUrid_synth"/>
    <property type="match status" value="1"/>
</dbReference>
<dbReference type="HAMAP" id="MF_00171">
    <property type="entry name" value="TruA"/>
    <property type="match status" value="1"/>
</dbReference>
<comment type="caution">
    <text evidence="9">The sequence shown here is derived from an EMBL/GenBank/DDBJ whole genome shotgun (WGS) entry which is preliminary data.</text>
</comment>
<reference evidence="9 10" key="1">
    <citation type="submission" date="2016-04" db="EMBL/GenBank/DDBJ databases">
        <title>Genome sequence of Methanobrevibacter curvatus DSM 11111.</title>
        <authorList>
            <person name="Poehlein A."/>
            <person name="Seedorf H."/>
            <person name="Daniel R."/>
        </authorList>
    </citation>
    <scope>NUCLEOTIDE SEQUENCE [LARGE SCALE GENOMIC DNA]</scope>
    <source>
        <strain evidence="9 10">DSM 11111</strain>
    </source>
</reference>
<dbReference type="GO" id="GO:0031119">
    <property type="term" value="P:tRNA pseudouridine synthesis"/>
    <property type="evidence" value="ECO:0007669"/>
    <property type="project" value="UniProtKB-UniRule"/>
</dbReference>
<dbReference type="InterPro" id="IPR020103">
    <property type="entry name" value="PsdUridine_synth_cat_dom_sf"/>
</dbReference>
<dbReference type="InterPro" id="IPR020097">
    <property type="entry name" value="PsdUridine_synth_TruA_a/b_dom"/>
</dbReference>
<keyword evidence="3 4" id="KW-0413">Isomerase</keyword>
<organism evidence="9 10">
    <name type="scientific">Methanobrevibacter curvatus</name>
    <dbReference type="NCBI Taxonomy" id="49547"/>
    <lineage>
        <taxon>Archaea</taxon>
        <taxon>Methanobacteriati</taxon>
        <taxon>Methanobacteriota</taxon>
        <taxon>Methanomada group</taxon>
        <taxon>Methanobacteria</taxon>
        <taxon>Methanobacteriales</taxon>
        <taxon>Methanobacteriaceae</taxon>
        <taxon>Methanobrevibacter</taxon>
    </lineage>
</organism>
<dbReference type="AlphaFoldDB" id="A0A166AFN8"/>
<dbReference type="PANTHER" id="PTHR11142:SF0">
    <property type="entry name" value="TRNA PSEUDOURIDINE SYNTHASE-LIKE 1"/>
    <property type="match status" value="1"/>
</dbReference>
<dbReference type="EC" id="5.4.99.12" evidence="4"/>
<accession>A0A166AFN8</accession>
<dbReference type="EMBL" id="LWMV01000177">
    <property type="protein sequence ID" value="KZX11971.1"/>
    <property type="molecule type" value="Genomic_DNA"/>
</dbReference>